<comment type="caution">
    <text evidence="1">The sequence shown here is derived from an EMBL/GenBank/DDBJ whole genome shotgun (WGS) entry which is preliminary data.</text>
</comment>
<dbReference type="Proteomes" id="UP001314170">
    <property type="component" value="Unassembled WGS sequence"/>
</dbReference>
<protein>
    <submittedName>
        <fullName evidence="1">Uncharacterized protein</fullName>
    </submittedName>
</protein>
<proteinExistence type="predicted"/>
<organism evidence="1 2">
    <name type="scientific">Dovyalis caffra</name>
    <dbReference type="NCBI Taxonomy" id="77055"/>
    <lineage>
        <taxon>Eukaryota</taxon>
        <taxon>Viridiplantae</taxon>
        <taxon>Streptophyta</taxon>
        <taxon>Embryophyta</taxon>
        <taxon>Tracheophyta</taxon>
        <taxon>Spermatophyta</taxon>
        <taxon>Magnoliopsida</taxon>
        <taxon>eudicotyledons</taxon>
        <taxon>Gunneridae</taxon>
        <taxon>Pentapetalae</taxon>
        <taxon>rosids</taxon>
        <taxon>fabids</taxon>
        <taxon>Malpighiales</taxon>
        <taxon>Salicaceae</taxon>
        <taxon>Flacourtieae</taxon>
        <taxon>Dovyalis</taxon>
    </lineage>
</organism>
<evidence type="ECO:0000313" key="1">
    <source>
        <dbReference type="EMBL" id="CAK7324834.1"/>
    </source>
</evidence>
<reference evidence="1 2" key="1">
    <citation type="submission" date="2024-01" db="EMBL/GenBank/DDBJ databases">
        <authorList>
            <person name="Waweru B."/>
        </authorList>
    </citation>
    <scope>NUCLEOTIDE SEQUENCE [LARGE SCALE GENOMIC DNA]</scope>
</reference>
<dbReference type="AlphaFoldDB" id="A0AAV1QXI2"/>
<gene>
    <name evidence="1" type="ORF">DCAF_LOCUS2500</name>
</gene>
<keyword evidence="2" id="KW-1185">Reference proteome</keyword>
<evidence type="ECO:0000313" key="2">
    <source>
        <dbReference type="Proteomes" id="UP001314170"/>
    </source>
</evidence>
<name>A0AAV1QXI2_9ROSI</name>
<dbReference type="EMBL" id="CAWUPB010000787">
    <property type="protein sequence ID" value="CAK7324834.1"/>
    <property type="molecule type" value="Genomic_DNA"/>
</dbReference>
<sequence length="97" mass="10894">MSQRSQDTSILCYSNWQGRSTTNMELGTQPGHLFSRLGRLWISANIYVTLVPDIEVFTDTVNDMVSLVLATTQAHMTDTACKKVYPIDFTGEFKGQD</sequence>
<accession>A0AAV1QXI2</accession>